<dbReference type="Pfam" id="PF00672">
    <property type="entry name" value="HAMP"/>
    <property type="match status" value="1"/>
</dbReference>
<dbReference type="SUPFAM" id="SSF55785">
    <property type="entry name" value="PYP-like sensor domain (PAS domain)"/>
    <property type="match status" value="1"/>
</dbReference>
<dbReference type="PROSITE" id="PS50112">
    <property type="entry name" value="PAS"/>
    <property type="match status" value="1"/>
</dbReference>
<evidence type="ECO:0000259" key="12">
    <source>
        <dbReference type="PROSITE" id="PS50110"/>
    </source>
</evidence>
<dbReference type="InterPro" id="IPR003661">
    <property type="entry name" value="HisK_dim/P_dom"/>
</dbReference>
<dbReference type="Gene3D" id="3.40.50.2300">
    <property type="match status" value="1"/>
</dbReference>
<evidence type="ECO:0000256" key="2">
    <source>
        <dbReference type="ARBA" id="ARBA00004370"/>
    </source>
</evidence>
<organism evidence="16 17">
    <name type="scientific">Halochromatium glycolicum</name>
    <dbReference type="NCBI Taxonomy" id="85075"/>
    <lineage>
        <taxon>Bacteria</taxon>
        <taxon>Pseudomonadati</taxon>
        <taxon>Pseudomonadota</taxon>
        <taxon>Gammaproteobacteria</taxon>
        <taxon>Chromatiales</taxon>
        <taxon>Chromatiaceae</taxon>
        <taxon>Halochromatium</taxon>
    </lineage>
</organism>
<keyword evidence="10" id="KW-0812">Transmembrane</keyword>
<feature type="domain" description="HAMP" evidence="15">
    <location>
        <begin position="213"/>
        <end position="265"/>
    </location>
</feature>
<comment type="caution">
    <text evidence="8">Lacks conserved residue(s) required for the propagation of feature annotation.</text>
</comment>
<dbReference type="GO" id="GO:0016020">
    <property type="term" value="C:membrane"/>
    <property type="evidence" value="ECO:0007669"/>
    <property type="project" value="UniProtKB-SubCell"/>
</dbReference>
<dbReference type="CDD" id="cd06225">
    <property type="entry name" value="HAMP"/>
    <property type="match status" value="1"/>
</dbReference>
<dbReference type="Pfam" id="PF00512">
    <property type="entry name" value="HisKA"/>
    <property type="match status" value="1"/>
</dbReference>
<feature type="transmembrane region" description="Helical" evidence="10">
    <location>
        <begin position="25"/>
        <end position="45"/>
    </location>
</feature>
<dbReference type="PROSITE" id="PS50110">
    <property type="entry name" value="RESPONSE_REGULATORY"/>
    <property type="match status" value="1"/>
</dbReference>
<dbReference type="SUPFAM" id="SSF55874">
    <property type="entry name" value="ATPase domain of HSP90 chaperone/DNA topoisomerase II/histidine kinase"/>
    <property type="match status" value="1"/>
</dbReference>
<keyword evidence="17" id="KW-1185">Reference proteome</keyword>
<feature type="domain" description="Response regulatory" evidence="12">
    <location>
        <begin position="667"/>
        <end position="787"/>
    </location>
</feature>
<keyword evidence="10" id="KW-1133">Transmembrane helix</keyword>
<dbReference type="SMART" id="SM00091">
    <property type="entry name" value="PAS"/>
    <property type="match status" value="1"/>
</dbReference>
<keyword evidence="7" id="KW-0902">Two-component regulatory system</keyword>
<reference evidence="16" key="1">
    <citation type="submission" date="2017-08" db="EMBL/GenBank/DDBJ databases">
        <authorList>
            <person name="Imhoff J.F."/>
            <person name="Rahn T."/>
            <person name="Kuenzel S."/>
            <person name="Neulinger S.C."/>
        </authorList>
    </citation>
    <scope>NUCLEOTIDE SEQUENCE</scope>
    <source>
        <strain evidence="16">DSM 11080</strain>
    </source>
</reference>
<evidence type="ECO:0000256" key="3">
    <source>
        <dbReference type="ARBA" id="ARBA00012438"/>
    </source>
</evidence>
<dbReference type="AlphaFoldDB" id="A0AAJ0U2E6"/>
<dbReference type="InterPro" id="IPR001789">
    <property type="entry name" value="Sig_transdc_resp-reg_receiver"/>
</dbReference>
<dbReference type="InterPro" id="IPR004358">
    <property type="entry name" value="Sig_transdc_His_kin-like_C"/>
</dbReference>
<feature type="domain" description="Histidine kinase" evidence="11">
    <location>
        <begin position="427"/>
        <end position="648"/>
    </location>
</feature>
<dbReference type="PROSITE" id="PS50885">
    <property type="entry name" value="HAMP"/>
    <property type="match status" value="1"/>
</dbReference>
<name>A0AAJ0U2E6_9GAMM</name>
<dbReference type="SMART" id="SM00086">
    <property type="entry name" value="PAC"/>
    <property type="match status" value="1"/>
</dbReference>
<dbReference type="NCBIfam" id="TIGR00229">
    <property type="entry name" value="sensory_box"/>
    <property type="match status" value="1"/>
</dbReference>
<dbReference type="Gene3D" id="3.30.565.10">
    <property type="entry name" value="Histidine kinase-like ATPase, C-terminal domain"/>
    <property type="match status" value="1"/>
</dbReference>
<evidence type="ECO:0000256" key="9">
    <source>
        <dbReference type="SAM" id="MobiDB-lite"/>
    </source>
</evidence>
<keyword evidence="5" id="KW-0808">Transferase</keyword>
<dbReference type="InterPro" id="IPR003660">
    <property type="entry name" value="HAMP_dom"/>
</dbReference>
<dbReference type="SUPFAM" id="SSF158472">
    <property type="entry name" value="HAMP domain-like"/>
    <property type="match status" value="1"/>
</dbReference>
<reference evidence="16" key="2">
    <citation type="journal article" date="2020" name="Microorganisms">
        <title>Osmotic Adaptation and Compatible Solute Biosynthesis of Phototrophic Bacteria as Revealed from Genome Analyses.</title>
        <authorList>
            <person name="Imhoff J.F."/>
            <person name="Rahn T."/>
            <person name="Kunzel S."/>
            <person name="Keller A."/>
            <person name="Neulinger S.C."/>
        </authorList>
    </citation>
    <scope>NUCLEOTIDE SEQUENCE</scope>
    <source>
        <strain evidence="16">DSM 11080</strain>
    </source>
</reference>
<comment type="subcellular location">
    <subcellularLocation>
        <location evidence="2">Membrane</location>
    </subcellularLocation>
</comment>
<dbReference type="CDD" id="cd16922">
    <property type="entry name" value="HATPase_EvgS-ArcB-TorS-like"/>
    <property type="match status" value="1"/>
</dbReference>
<dbReference type="Pfam" id="PF13426">
    <property type="entry name" value="PAS_9"/>
    <property type="match status" value="1"/>
</dbReference>
<dbReference type="CDD" id="cd00082">
    <property type="entry name" value="HisKA"/>
    <property type="match status" value="1"/>
</dbReference>
<dbReference type="InterPro" id="IPR000700">
    <property type="entry name" value="PAS-assoc_C"/>
</dbReference>
<keyword evidence="4" id="KW-0597">Phosphoprotein</keyword>
<evidence type="ECO:0000256" key="5">
    <source>
        <dbReference type="ARBA" id="ARBA00022679"/>
    </source>
</evidence>
<dbReference type="GO" id="GO:0000155">
    <property type="term" value="F:phosphorelay sensor kinase activity"/>
    <property type="evidence" value="ECO:0007669"/>
    <property type="project" value="InterPro"/>
</dbReference>
<dbReference type="PROSITE" id="PS50113">
    <property type="entry name" value="PAC"/>
    <property type="match status" value="1"/>
</dbReference>
<dbReference type="Gene3D" id="1.10.287.130">
    <property type="match status" value="1"/>
</dbReference>
<evidence type="ECO:0000256" key="6">
    <source>
        <dbReference type="ARBA" id="ARBA00022777"/>
    </source>
</evidence>
<evidence type="ECO:0000259" key="11">
    <source>
        <dbReference type="PROSITE" id="PS50109"/>
    </source>
</evidence>
<evidence type="ECO:0000313" key="16">
    <source>
        <dbReference type="EMBL" id="MBK1704039.1"/>
    </source>
</evidence>
<dbReference type="CDD" id="cd00130">
    <property type="entry name" value="PAS"/>
    <property type="match status" value="1"/>
</dbReference>
<evidence type="ECO:0000256" key="10">
    <source>
        <dbReference type="SAM" id="Phobius"/>
    </source>
</evidence>
<feature type="domain" description="PAS" evidence="13">
    <location>
        <begin position="284"/>
        <end position="351"/>
    </location>
</feature>
<dbReference type="SUPFAM" id="SSF47384">
    <property type="entry name" value="Homodimeric domain of signal transducing histidine kinase"/>
    <property type="match status" value="1"/>
</dbReference>
<dbReference type="PANTHER" id="PTHR45339:SF1">
    <property type="entry name" value="HYBRID SIGNAL TRANSDUCTION HISTIDINE KINASE J"/>
    <property type="match status" value="1"/>
</dbReference>
<dbReference type="InterPro" id="IPR003594">
    <property type="entry name" value="HATPase_dom"/>
</dbReference>
<dbReference type="InterPro" id="IPR011006">
    <property type="entry name" value="CheY-like_superfamily"/>
</dbReference>
<evidence type="ECO:0000259" key="14">
    <source>
        <dbReference type="PROSITE" id="PS50113"/>
    </source>
</evidence>
<dbReference type="SMART" id="SM00387">
    <property type="entry name" value="HATPase_c"/>
    <property type="match status" value="1"/>
</dbReference>
<dbReference type="PROSITE" id="PS50109">
    <property type="entry name" value="HIS_KIN"/>
    <property type="match status" value="1"/>
</dbReference>
<dbReference type="FunFam" id="3.30.565.10:FF:000010">
    <property type="entry name" value="Sensor histidine kinase RcsC"/>
    <property type="match status" value="1"/>
</dbReference>
<keyword evidence="10" id="KW-0472">Membrane</keyword>
<dbReference type="InterPro" id="IPR035965">
    <property type="entry name" value="PAS-like_dom_sf"/>
</dbReference>
<evidence type="ECO:0000259" key="13">
    <source>
        <dbReference type="PROSITE" id="PS50112"/>
    </source>
</evidence>
<comment type="catalytic activity">
    <reaction evidence="1">
        <text>ATP + protein L-histidine = ADP + protein N-phospho-L-histidine.</text>
        <dbReference type="EC" id="2.7.13.3"/>
    </reaction>
</comment>
<evidence type="ECO:0000256" key="4">
    <source>
        <dbReference type="ARBA" id="ARBA00022553"/>
    </source>
</evidence>
<sequence>MDADPPAPHPPPARRKLLGSLYRKLLLAVMLLFMFGLVVSTLLNVRVTRQILSNELAKRAETLLRSVQQKCQYAVTVIDRGSGEVYVDRRSLDDIVRDIREDEPDVVQVLIVDRDERVLSSLDPARRDRPLAQSPFIPGCCASGGPQQVLRERTDNLEVMGPVLVNGYDWGKAFISFSLEPMRHEIGRLSLQSLAIGALFMLVGLVLTITLVHALLRPIKRLSAHAVAIGDGDLDQHIEVSGHDEIGQLALAFRSMIARLKATLVDLERGMRELRHSQACLQISEKKYRDIVEHAFEGIFQVAPDGSPIDVNPAMARMLGYRDAEALCQAVPDLAAQFASPGDRRAFQRGLAEDGRVIGFETRLSRPDGTLVDCVLSARAVCDERGRVNLIEGSVFDVTERIERERAERETAAAKASSEAKSAFLATMSHELRTPMNAIIGFADLALRTGPGPQQAGYVQRIRDAAEALLHLINDILDFSKIEAGQLELEVSDFELEDVLHRSLGTIALQAEDKGLEVLVDLDPAMPMQWRGDALRLEQVLVNLLSNAVKFTSAGRIVLRVRVQPDDEGQLALDASVTDTGIGVSDEQRARLFSAFSQADSSTTRRFGGTGLGLAICKELVQLMQGRIEISSRLGEGSRVRFSVRLQRPASAQRSEPMARSIQVPVSVWLIDADPDSRALLRGYLEHVGYRCRADADLEPLMAGPGLSEPAAVLIHYRDDASAAQLMSEQLRRLSARPQQDRAPLLLICGERARSLLSQQEFAAGIDAFIAKPVLPGALCEQLAAVLNGPDRAPQPSAARHAAVEPPHEMPTAMAPRGDSDPGYAPAPQVCEMSVSPLERNAVILLLQRLQHELDQDLRSALRTLDELEPLFRTSAWHGAFQRLQSALKVFEVDLAREHLADLEKQFGAPLE</sequence>
<dbReference type="Pfam" id="PF02518">
    <property type="entry name" value="HATPase_c"/>
    <property type="match status" value="1"/>
</dbReference>
<dbReference type="SMART" id="SM00388">
    <property type="entry name" value="HisKA"/>
    <property type="match status" value="1"/>
</dbReference>
<feature type="domain" description="PAC" evidence="14">
    <location>
        <begin position="358"/>
        <end position="410"/>
    </location>
</feature>
<dbReference type="Gene3D" id="3.30.450.20">
    <property type="entry name" value="PAS domain"/>
    <property type="match status" value="1"/>
</dbReference>
<dbReference type="InterPro" id="IPR001610">
    <property type="entry name" value="PAC"/>
</dbReference>
<evidence type="ECO:0000313" key="17">
    <source>
        <dbReference type="Proteomes" id="UP001296776"/>
    </source>
</evidence>
<dbReference type="InterPro" id="IPR036097">
    <property type="entry name" value="HisK_dim/P_sf"/>
</dbReference>
<dbReference type="Proteomes" id="UP001296776">
    <property type="component" value="Unassembled WGS sequence"/>
</dbReference>
<accession>A0AAJ0U2E6</accession>
<dbReference type="EC" id="2.7.13.3" evidence="3"/>
<dbReference type="EMBL" id="NRSJ01000006">
    <property type="protein sequence ID" value="MBK1704039.1"/>
    <property type="molecule type" value="Genomic_DNA"/>
</dbReference>
<evidence type="ECO:0000256" key="1">
    <source>
        <dbReference type="ARBA" id="ARBA00000085"/>
    </source>
</evidence>
<evidence type="ECO:0000259" key="15">
    <source>
        <dbReference type="PROSITE" id="PS50885"/>
    </source>
</evidence>
<protein>
    <recommendedName>
        <fullName evidence="3">histidine kinase</fullName>
        <ecNumber evidence="3">2.7.13.3</ecNumber>
    </recommendedName>
</protein>
<dbReference type="InterPro" id="IPR005467">
    <property type="entry name" value="His_kinase_dom"/>
</dbReference>
<dbReference type="PRINTS" id="PR00344">
    <property type="entry name" value="BCTRLSENSOR"/>
</dbReference>
<dbReference type="InterPro" id="IPR036890">
    <property type="entry name" value="HATPase_C_sf"/>
</dbReference>
<gene>
    <name evidence="16" type="ORF">CKO40_05630</name>
</gene>
<dbReference type="SMART" id="SM00304">
    <property type="entry name" value="HAMP"/>
    <property type="match status" value="1"/>
</dbReference>
<dbReference type="SUPFAM" id="SSF52172">
    <property type="entry name" value="CheY-like"/>
    <property type="match status" value="1"/>
</dbReference>
<evidence type="ECO:0000256" key="7">
    <source>
        <dbReference type="ARBA" id="ARBA00023012"/>
    </source>
</evidence>
<comment type="caution">
    <text evidence="16">The sequence shown here is derived from an EMBL/GenBank/DDBJ whole genome shotgun (WGS) entry which is preliminary data.</text>
</comment>
<proteinExistence type="predicted"/>
<feature type="transmembrane region" description="Helical" evidence="10">
    <location>
        <begin position="193"/>
        <end position="216"/>
    </location>
</feature>
<feature type="region of interest" description="Disordered" evidence="9">
    <location>
        <begin position="791"/>
        <end position="828"/>
    </location>
</feature>
<dbReference type="PANTHER" id="PTHR45339">
    <property type="entry name" value="HYBRID SIGNAL TRANSDUCTION HISTIDINE KINASE J"/>
    <property type="match status" value="1"/>
</dbReference>
<dbReference type="InterPro" id="IPR000014">
    <property type="entry name" value="PAS"/>
</dbReference>
<keyword evidence="6" id="KW-0418">Kinase</keyword>
<evidence type="ECO:0000256" key="8">
    <source>
        <dbReference type="PROSITE-ProRule" id="PRU00169"/>
    </source>
</evidence>
<dbReference type="Gene3D" id="6.10.340.10">
    <property type="match status" value="1"/>
</dbReference>